<evidence type="ECO:0000313" key="3">
    <source>
        <dbReference type="Proteomes" id="UP000268084"/>
    </source>
</evidence>
<accession>A0A3G8ZPH5</accession>
<dbReference type="InterPro" id="IPR025948">
    <property type="entry name" value="HTH-like_dom"/>
</dbReference>
<dbReference type="PANTHER" id="PTHR46889:SF4">
    <property type="entry name" value="TRANSPOSASE INSO FOR INSERTION SEQUENCE ELEMENT IS911B-RELATED"/>
    <property type="match status" value="1"/>
</dbReference>
<dbReference type="Pfam" id="PF13276">
    <property type="entry name" value="HTH_21"/>
    <property type="match status" value="1"/>
</dbReference>
<feature type="domain" description="HTH-like" evidence="1">
    <location>
        <begin position="41"/>
        <end position="98"/>
    </location>
</feature>
<evidence type="ECO:0000259" key="1">
    <source>
        <dbReference type="Pfam" id="PF13276"/>
    </source>
</evidence>
<sequence length="145" mass="16368">MNPVVFDGVSSRSALCSASGWRIAPSTYYEHVNRDAWEWERRDALLINEIRRVHAAHHGVYGARKVWLTLNRERTPVARCTVERLMRGEGLTGAVRGKVKRTTIADPLAQRRDDLVNRSFTPTAHADNLGKPPMSCAHECPYNTT</sequence>
<reference evidence="2 3" key="1">
    <citation type="submission" date="2018-11" db="EMBL/GenBank/DDBJ databases">
        <authorList>
            <person name="Da X."/>
        </authorList>
    </citation>
    <scope>NUCLEOTIDE SEQUENCE [LARGE SCALE GENOMIC DNA]</scope>
    <source>
        <strain evidence="2 3">S14-144</strain>
    </source>
</reference>
<protein>
    <recommendedName>
        <fullName evidence="1">HTH-like domain-containing protein</fullName>
    </recommendedName>
</protein>
<organism evidence="2 3">
    <name type="scientific">Nakamurella antarctica</name>
    <dbReference type="NCBI Taxonomy" id="1902245"/>
    <lineage>
        <taxon>Bacteria</taxon>
        <taxon>Bacillati</taxon>
        <taxon>Actinomycetota</taxon>
        <taxon>Actinomycetes</taxon>
        <taxon>Nakamurellales</taxon>
        <taxon>Nakamurellaceae</taxon>
        <taxon>Nakamurella</taxon>
    </lineage>
</organism>
<evidence type="ECO:0000313" key="2">
    <source>
        <dbReference type="EMBL" id="AZI59242.1"/>
    </source>
</evidence>
<dbReference type="OrthoDB" id="4330255at2"/>
<name>A0A3G8ZPH5_9ACTN</name>
<dbReference type="AlphaFoldDB" id="A0A3G8ZPH5"/>
<proteinExistence type="predicted"/>
<dbReference type="EMBL" id="CP034170">
    <property type="protein sequence ID" value="AZI59242.1"/>
    <property type="molecule type" value="Genomic_DNA"/>
</dbReference>
<reference evidence="2 3" key="2">
    <citation type="submission" date="2018-12" db="EMBL/GenBank/DDBJ databases">
        <title>Nakamurella antarcticus sp. nov., isolated from Antarctica South Shetland Islands soil.</title>
        <authorList>
            <person name="Peng F."/>
        </authorList>
    </citation>
    <scope>NUCLEOTIDE SEQUENCE [LARGE SCALE GENOMIC DNA]</scope>
    <source>
        <strain evidence="2 3">S14-144</strain>
    </source>
</reference>
<dbReference type="KEGG" id="nak:EH165_14935"/>
<dbReference type="PANTHER" id="PTHR46889">
    <property type="entry name" value="TRANSPOSASE INSF FOR INSERTION SEQUENCE IS3B-RELATED"/>
    <property type="match status" value="1"/>
</dbReference>
<dbReference type="InterPro" id="IPR050900">
    <property type="entry name" value="Transposase_IS3/IS150/IS904"/>
</dbReference>
<gene>
    <name evidence="2" type="ORF">EH165_14935</name>
</gene>
<keyword evidence="3" id="KW-1185">Reference proteome</keyword>
<dbReference type="Proteomes" id="UP000268084">
    <property type="component" value="Chromosome"/>
</dbReference>